<organism evidence="3 4">
    <name type="scientific">Bradyrhizobium symbiodeficiens</name>
    <dbReference type="NCBI Taxonomy" id="1404367"/>
    <lineage>
        <taxon>Bacteria</taxon>
        <taxon>Pseudomonadati</taxon>
        <taxon>Pseudomonadota</taxon>
        <taxon>Alphaproteobacteria</taxon>
        <taxon>Hyphomicrobiales</taxon>
        <taxon>Nitrobacteraceae</taxon>
        <taxon>Bradyrhizobium</taxon>
    </lineage>
</organism>
<evidence type="ECO:0000313" key="4">
    <source>
        <dbReference type="Proteomes" id="UP000319298"/>
    </source>
</evidence>
<feature type="domain" description="Caspase family p20" evidence="2">
    <location>
        <begin position="55"/>
        <end position="187"/>
    </location>
</feature>
<reference evidence="3 4" key="2">
    <citation type="journal article" date="2020" name="Int. J. Syst. Evol. Microbiol.">
        <title>Description and complete genome sequences of Bradyrhizobium symbiodeficiens sp. nov., a non-symbiotic bacterium associated with legumes native to Canada.</title>
        <authorList>
            <person name="Bromfield E.S.P."/>
            <person name="Cloutier S."/>
            <person name="Nguyen H.D.T."/>
        </authorList>
    </citation>
    <scope>NUCLEOTIDE SEQUENCE [LARGE SCALE GENOMIC DNA]</scope>
    <source>
        <strain evidence="3 4">65S1MB</strain>
    </source>
</reference>
<dbReference type="Gene3D" id="3.40.50.1460">
    <property type="match status" value="1"/>
</dbReference>
<name>A0ABX5VZ40_9BRAD</name>
<proteinExistence type="predicted"/>
<feature type="compositionally biased region" description="Pro residues" evidence="1">
    <location>
        <begin position="466"/>
        <end position="478"/>
    </location>
</feature>
<dbReference type="Pfam" id="PF00656">
    <property type="entry name" value="Peptidase_C14"/>
    <property type="match status" value="1"/>
</dbReference>
<reference evidence="4" key="1">
    <citation type="submission" date="2019-06" db="EMBL/GenBank/DDBJ databases">
        <title>Whole-Genome Sequence of Bradyrhizobium sp. 3 Strain 65S1MB.</title>
        <authorList>
            <person name="Bromfield E.S.P."/>
            <person name="Cloutier S."/>
            <person name="Nguyen H.D.T."/>
        </authorList>
    </citation>
    <scope>NUCLEOTIDE SEQUENCE [LARGE SCALE GENOMIC DNA]</scope>
    <source>
        <strain evidence="4">65S1MB</strain>
    </source>
</reference>
<dbReference type="SUPFAM" id="SSF52129">
    <property type="entry name" value="Caspase-like"/>
    <property type="match status" value="1"/>
</dbReference>
<dbReference type="PANTHER" id="PTHR22576:SF37">
    <property type="entry name" value="MUCOSA-ASSOCIATED LYMPHOID TISSUE LYMPHOMA TRANSLOCATION PROTEIN 1"/>
    <property type="match status" value="1"/>
</dbReference>
<feature type="compositionally biased region" description="Low complexity" evidence="1">
    <location>
        <begin position="680"/>
        <end position="712"/>
    </location>
</feature>
<evidence type="ECO:0000259" key="2">
    <source>
        <dbReference type="PROSITE" id="PS50208"/>
    </source>
</evidence>
<gene>
    <name evidence="3" type="ORF">FJN17_01080</name>
</gene>
<dbReference type="InterPro" id="IPR001309">
    <property type="entry name" value="Pept_C14_p20"/>
</dbReference>
<dbReference type="InterPro" id="IPR052039">
    <property type="entry name" value="Caspase-related_regulators"/>
</dbReference>
<feature type="compositionally biased region" description="Polar residues" evidence="1">
    <location>
        <begin position="641"/>
        <end position="657"/>
    </location>
</feature>
<dbReference type="Proteomes" id="UP000319298">
    <property type="component" value="Chromosome"/>
</dbReference>
<protein>
    <submittedName>
        <fullName evidence="3">Caspase family protein</fullName>
    </submittedName>
</protein>
<evidence type="ECO:0000313" key="3">
    <source>
        <dbReference type="EMBL" id="QDF36264.2"/>
    </source>
</evidence>
<dbReference type="PROSITE" id="PS50208">
    <property type="entry name" value="CASPASE_P20"/>
    <property type="match status" value="1"/>
</dbReference>
<accession>A0ABX5VZ40</accession>
<dbReference type="RefSeq" id="WP_162308407.1">
    <property type="nucleotide sequence ID" value="NZ_CP029427.2"/>
</dbReference>
<dbReference type="InterPro" id="IPR011600">
    <property type="entry name" value="Pept_C14_caspase"/>
</dbReference>
<keyword evidence="4" id="KW-1185">Reference proteome</keyword>
<dbReference type="PANTHER" id="PTHR22576">
    <property type="entry name" value="MUCOSA ASSOCIATED LYMPHOID TISSUE LYMPHOMA TRANSLOCATION PROTEIN 1/PARACASPASE"/>
    <property type="match status" value="1"/>
</dbReference>
<feature type="region of interest" description="Disordered" evidence="1">
    <location>
        <begin position="466"/>
        <end position="503"/>
    </location>
</feature>
<feature type="region of interest" description="Disordered" evidence="1">
    <location>
        <begin position="630"/>
        <end position="712"/>
    </location>
</feature>
<dbReference type="EMBL" id="CP041090">
    <property type="protein sequence ID" value="QDF36264.2"/>
    <property type="molecule type" value="Genomic_DNA"/>
</dbReference>
<evidence type="ECO:0000256" key="1">
    <source>
        <dbReference type="SAM" id="MobiDB-lite"/>
    </source>
</evidence>
<dbReference type="InterPro" id="IPR029030">
    <property type="entry name" value="Caspase-like_dom_sf"/>
</dbReference>
<sequence>MLLDNLTCRLWLIAFMAMLQPVGAKTDKRPYLKILFLLALLVAGVQPPASATASERRLALVVGNASYEAHPLATPANDAELITRTLQTAGFEVVHARDLKQDALRQVFDEFLETLSKAGPGSIAFVYFGGYGVQLEGENYLLPIDAKITEASDSRYYGVRLSNLTQKLATLRSKASIIILDAARQSPFVLNAVPLAAGLAWPESGANTLVAFNAAPGVISADAAQGYGPYARVVAGMIKEAGFTPSETFLRVRLRVHELTNGAQVPWHTSNFEQQPILVERPVGQPQPGHLLERETWIRSQTMASLDPQEAYFAALVRDTFDAYADFLAVHGRDPLGKRVLAMLSVRREVITWKRTCEADIPEAYWTYLERYPNGAHGADARRRLEKLGASMGLPAKFRRQEYDIPSPLPDELVYSERSAPSLAETSFLPEPRSGLREIIGDPLEFAFRSATALSTAHDLPVTMPPPIPALPAEPPPVGQRDSPLGFDTTQMRPSIDERPVRADLPSARPTSVATRAGLTSELDNKSVAPAVPEVLGSFGSDKLPFWANLDSLRATAKIVPVGTTSEPGKLPAWASQEPISSDRIMLSIVEPLWTGALAQSDHALPVPTALAQRGRRWVMLTPDAAIPLPLARPGKPARRSVSNEPKMSEPTPSKSMAVSGAGLAVRQSQATAGAAVALRPRSSGPTPTSRSITAREGSPAGTSSAATTSSR</sequence>